<dbReference type="Pfam" id="PF01494">
    <property type="entry name" value="FAD_binding_3"/>
    <property type="match status" value="1"/>
</dbReference>
<dbReference type="PANTHER" id="PTHR43004:SF19">
    <property type="entry name" value="BINDING MONOOXYGENASE, PUTATIVE (JCVI)-RELATED"/>
    <property type="match status" value="1"/>
</dbReference>
<organism evidence="5 6">
    <name type="scientific">Mesopusillimonas faecipullorum</name>
    <dbReference type="NCBI Taxonomy" id="2755040"/>
    <lineage>
        <taxon>Bacteria</taxon>
        <taxon>Pseudomonadati</taxon>
        <taxon>Pseudomonadota</taxon>
        <taxon>Betaproteobacteria</taxon>
        <taxon>Burkholderiales</taxon>
        <taxon>Alcaligenaceae</taxon>
        <taxon>Mesopusillimonas</taxon>
    </lineage>
</organism>
<dbReference type="InterPro" id="IPR050641">
    <property type="entry name" value="RIFMO-like"/>
</dbReference>
<protein>
    <submittedName>
        <fullName evidence="5">FAD-dependent monooxygenase</fullName>
    </submittedName>
</protein>
<keyword evidence="2" id="KW-0285">Flavoprotein</keyword>
<feature type="domain" description="FAD-binding" evidence="4">
    <location>
        <begin position="7"/>
        <end position="346"/>
    </location>
</feature>
<evidence type="ECO:0000313" key="5">
    <source>
        <dbReference type="EMBL" id="MCB5364777.1"/>
    </source>
</evidence>
<dbReference type="GO" id="GO:0004497">
    <property type="term" value="F:monooxygenase activity"/>
    <property type="evidence" value="ECO:0007669"/>
    <property type="project" value="UniProtKB-KW"/>
</dbReference>
<keyword evidence="5" id="KW-0560">Oxidoreductase</keyword>
<comment type="cofactor">
    <cofactor evidence="1">
        <name>FAD</name>
        <dbReference type="ChEBI" id="CHEBI:57692"/>
    </cofactor>
</comment>
<dbReference type="Proteomes" id="UP000776983">
    <property type="component" value="Unassembled WGS sequence"/>
</dbReference>
<evidence type="ECO:0000256" key="1">
    <source>
        <dbReference type="ARBA" id="ARBA00001974"/>
    </source>
</evidence>
<evidence type="ECO:0000313" key="6">
    <source>
        <dbReference type="Proteomes" id="UP000776983"/>
    </source>
</evidence>
<proteinExistence type="predicted"/>
<evidence type="ECO:0000256" key="3">
    <source>
        <dbReference type="ARBA" id="ARBA00022827"/>
    </source>
</evidence>
<gene>
    <name evidence="5" type="ORF">H0484_13570</name>
</gene>
<dbReference type="EMBL" id="JACDXW010000008">
    <property type="protein sequence ID" value="MCB5364777.1"/>
    <property type="molecule type" value="Genomic_DNA"/>
</dbReference>
<name>A0ABS8CFF0_9BURK</name>
<dbReference type="InterPro" id="IPR002938">
    <property type="entry name" value="FAD-bd"/>
</dbReference>
<dbReference type="Gene3D" id="3.50.50.60">
    <property type="entry name" value="FAD/NAD(P)-binding domain"/>
    <property type="match status" value="1"/>
</dbReference>
<dbReference type="PANTHER" id="PTHR43004">
    <property type="entry name" value="TRK SYSTEM POTASSIUM UPTAKE PROTEIN"/>
    <property type="match status" value="1"/>
</dbReference>
<accession>A0ABS8CFF0</accession>
<dbReference type="SUPFAM" id="SSF51905">
    <property type="entry name" value="FAD/NAD(P)-binding domain"/>
    <property type="match status" value="1"/>
</dbReference>
<keyword evidence="3" id="KW-0274">FAD</keyword>
<evidence type="ECO:0000256" key="2">
    <source>
        <dbReference type="ARBA" id="ARBA00022630"/>
    </source>
</evidence>
<dbReference type="Gene3D" id="3.30.70.2450">
    <property type="match status" value="1"/>
</dbReference>
<dbReference type="InterPro" id="IPR036188">
    <property type="entry name" value="FAD/NAD-bd_sf"/>
</dbReference>
<evidence type="ECO:0000259" key="4">
    <source>
        <dbReference type="Pfam" id="PF01494"/>
    </source>
</evidence>
<keyword evidence="5" id="KW-0503">Monooxygenase</keyword>
<reference evidence="5 6" key="1">
    <citation type="submission" date="2020-07" db="EMBL/GenBank/DDBJ databases">
        <title>Pusillimonas sp. nov., isolated from poultry manure in Taiwan.</title>
        <authorList>
            <person name="Lin S.-Y."/>
            <person name="Tang Y.-S."/>
            <person name="Young C.-C."/>
        </authorList>
    </citation>
    <scope>NUCLEOTIDE SEQUENCE [LARGE SCALE GENOMIC DNA]</scope>
    <source>
        <strain evidence="5 6">CC-YST705</strain>
    </source>
</reference>
<comment type="caution">
    <text evidence="5">The sequence shown here is derived from an EMBL/GenBank/DDBJ whole genome shotgun (WGS) entry which is preliminary data.</text>
</comment>
<sequence length="401" mass="44290">MNQAVLPVVIAGAGPVGMTAAADLIRQGIPVLVLEKLSDLSTESRASTFHPPTLDMLDDLGFAQTLITQGLKAPTVQYSTSTDGELGTFDFSTIADITRHPFRLQAEQYKLTRIILDVVQHNPLFRIEFDSEVLSVSQDEESVTLRVSQGGQERTLRCQWLIGADGANSIVRRDQGIGFEGFTWPERFLVMTTPVDFTALRPGISSVSYVADPDRWYFLLRIIGAWRVMMPVAPELSDAEALSPAYVEESIRRVVPADIDPCIQHTTLYRVHQRVASHFRKDRSFLVGDAAHINNPLGGMGMNGGIHDALNLTAKLGPVINGAASPAVLDLYELQRRAVTMEAIQNDTIRNKRNLEAKEEVDRARFRDEIRAAAADPAKGRELLRRIAMFNSLERAASLTA</sequence>
<dbReference type="PRINTS" id="PR00420">
    <property type="entry name" value="RNGMNOXGNASE"/>
</dbReference>
<keyword evidence="6" id="KW-1185">Reference proteome</keyword>
<dbReference type="RefSeq" id="WP_226955195.1">
    <property type="nucleotide sequence ID" value="NZ_JACDXW010000008.1"/>
</dbReference>